<evidence type="ECO:0000313" key="2">
    <source>
        <dbReference type="EMBL" id="SED70848.1"/>
    </source>
</evidence>
<name>A0A1H5CWL9_9MICO</name>
<reference evidence="3" key="1">
    <citation type="submission" date="2016-10" db="EMBL/GenBank/DDBJ databases">
        <authorList>
            <person name="Varghese N."/>
            <person name="Submissions S."/>
        </authorList>
    </citation>
    <scope>NUCLEOTIDE SEQUENCE [LARGE SCALE GENOMIC DNA]</scope>
    <source>
        <strain evidence="3">DSM 21368</strain>
    </source>
</reference>
<dbReference type="SUPFAM" id="SSF69572">
    <property type="entry name" value="Activating enzymes of the ubiquitin-like proteins"/>
    <property type="match status" value="1"/>
</dbReference>
<dbReference type="OrthoDB" id="4426339at2"/>
<dbReference type="Pfam" id="PF00899">
    <property type="entry name" value="ThiF"/>
    <property type="match status" value="1"/>
</dbReference>
<organism evidence="2 3">
    <name type="scientific">Ruania alba</name>
    <dbReference type="NCBI Taxonomy" id="648782"/>
    <lineage>
        <taxon>Bacteria</taxon>
        <taxon>Bacillati</taxon>
        <taxon>Actinomycetota</taxon>
        <taxon>Actinomycetes</taxon>
        <taxon>Micrococcales</taxon>
        <taxon>Ruaniaceae</taxon>
        <taxon>Ruania</taxon>
    </lineage>
</organism>
<accession>A0A1H5CWL9</accession>
<dbReference type="GO" id="GO:0008641">
    <property type="term" value="F:ubiquitin-like modifier activating enzyme activity"/>
    <property type="evidence" value="ECO:0007669"/>
    <property type="project" value="InterPro"/>
</dbReference>
<keyword evidence="3" id="KW-1185">Reference proteome</keyword>
<evidence type="ECO:0000313" key="3">
    <source>
        <dbReference type="Proteomes" id="UP000199220"/>
    </source>
</evidence>
<dbReference type="AlphaFoldDB" id="A0A1H5CWL9"/>
<dbReference type="EMBL" id="FNTX01000001">
    <property type="protein sequence ID" value="SED70848.1"/>
    <property type="molecule type" value="Genomic_DNA"/>
</dbReference>
<proteinExistence type="predicted"/>
<protein>
    <recommendedName>
        <fullName evidence="1">THIF-type NAD/FAD binding fold domain-containing protein</fullName>
    </recommendedName>
</protein>
<dbReference type="STRING" id="648782.SAMN04488554_0489"/>
<dbReference type="Proteomes" id="UP000199220">
    <property type="component" value="Unassembled WGS sequence"/>
</dbReference>
<dbReference type="InterPro" id="IPR000594">
    <property type="entry name" value="ThiF_NAD_FAD-bd"/>
</dbReference>
<evidence type="ECO:0000259" key="1">
    <source>
        <dbReference type="Pfam" id="PF00899"/>
    </source>
</evidence>
<feature type="domain" description="THIF-type NAD/FAD binding fold" evidence="1">
    <location>
        <begin position="112"/>
        <end position="185"/>
    </location>
</feature>
<dbReference type="RefSeq" id="WP_089771536.1">
    <property type="nucleotide sequence ID" value="NZ_FNTX01000001.1"/>
</dbReference>
<sequence>MRVRPGYEVYWREPGTSQLGLDPRCAVVLDGLSENAQALLEHASRVYDVSMLRERGNRLGMSAAQVRELIGRLKDADLLTERVGGEDGPDRRYWDRAASVGIECHADRATAVVEIRGLDRLGLQTALIAAEAGVGTLVLRDDATVTEHDVSPGLFRPADVGHSRLRAALPILRTAAPRVRVSTPEATRPDLVVLVHQSVVDPVAVRDLMREDVPHLSVLSGELSVTVGPMVRPGLGACTRCLDLYRCMLDPRWPAVATQAAARATRPRGTETSLAWSGAALAAQQLLAVVDGRAVASEGATLEVTAWQPVPEVRRWGPHPECGCTVTALIEPVSA</sequence>
<dbReference type="InterPro" id="IPR035985">
    <property type="entry name" value="Ubiquitin-activating_enz"/>
</dbReference>
<gene>
    <name evidence="2" type="ORF">SAMN04488554_0489</name>
</gene>
<dbReference type="Gene3D" id="3.40.50.720">
    <property type="entry name" value="NAD(P)-binding Rossmann-like Domain"/>
    <property type="match status" value="1"/>
</dbReference>